<comment type="similarity">
    <text evidence="1 6">Belongs to the methyltransferase superfamily. RsmH family.</text>
</comment>
<comment type="subcellular location">
    <subcellularLocation>
        <location evidence="6">Cytoplasm</location>
    </subcellularLocation>
</comment>
<dbReference type="Gene3D" id="1.10.150.170">
    <property type="entry name" value="Putative methyltransferase TM0872, insert domain"/>
    <property type="match status" value="1"/>
</dbReference>
<dbReference type="InterPro" id="IPR029063">
    <property type="entry name" value="SAM-dependent_MTases_sf"/>
</dbReference>
<feature type="binding site" evidence="6">
    <location>
        <position position="103"/>
    </location>
    <ligand>
        <name>S-adenosyl-L-methionine</name>
        <dbReference type="ChEBI" id="CHEBI:59789"/>
    </ligand>
</feature>
<comment type="caution">
    <text evidence="7">The sequence shown here is derived from an EMBL/GenBank/DDBJ whole genome shotgun (WGS) entry which is preliminary data.</text>
</comment>
<comment type="catalytic activity">
    <reaction evidence="6">
        <text>cytidine(1402) in 16S rRNA + S-adenosyl-L-methionine = N(4)-methylcytidine(1402) in 16S rRNA + S-adenosyl-L-homocysteine + H(+)</text>
        <dbReference type="Rhea" id="RHEA:42928"/>
        <dbReference type="Rhea" id="RHEA-COMP:10286"/>
        <dbReference type="Rhea" id="RHEA-COMP:10287"/>
        <dbReference type="ChEBI" id="CHEBI:15378"/>
        <dbReference type="ChEBI" id="CHEBI:57856"/>
        <dbReference type="ChEBI" id="CHEBI:59789"/>
        <dbReference type="ChEBI" id="CHEBI:74506"/>
        <dbReference type="ChEBI" id="CHEBI:82748"/>
        <dbReference type="EC" id="2.1.1.199"/>
    </reaction>
</comment>
<organism evidence="7 8">
    <name type="scientific">Gaopeijia maritima</name>
    <dbReference type="NCBI Taxonomy" id="3119007"/>
    <lineage>
        <taxon>Bacteria</taxon>
        <taxon>Pseudomonadati</taxon>
        <taxon>Gemmatimonadota</taxon>
        <taxon>Longimicrobiia</taxon>
        <taxon>Gaopeijiales</taxon>
        <taxon>Gaopeijiaceae</taxon>
        <taxon>Gaopeijia</taxon>
    </lineage>
</organism>
<keyword evidence="4 6" id="KW-0808">Transferase</keyword>
<dbReference type="PANTHER" id="PTHR11265:SF0">
    <property type="entry name" value="12S RRNA N4-METHYLCYTIDINE METHYLTRANSFERASE"/>
    <property type="match status" value="1"/>
</dbReference>
<dbReference type="PANTHER" id="PTHR11265">
    <property type="entry name" value="S-ADENOSYL-METHYLTRANSFERASE MRAW"/>
    <property type="match status" value="1"/>
</dbReference>
<proteinExistence type="inferred from homology"/>
<reference evidence="7 8" key="1">
    <citation type="submission" date="2024-02" db="EMBL/GenBank/DDBJ databases">
        <title>A novel Gemmatimonadota bacterium.</title>
        <authorList>
            <person name="Du Z.-J."/>
            <person name="Ye Y.-Q."/>
        </authorList>
    </citation>
    <scope>NUCLEOTIDE SEQUENCE [LARGE SCALE GENOMIC DNA]</scope>
    <source>
        <strain evidence="7 8">DH-20</strain>
    </source>
</reference>
<accession>A0ABU9EBI0</accession>
<feature type="binding site" evidence="6">
    <location>
        <position position="110"/>
    </location>
    <ligand>
        <name>S-adenosyl-L-methionine</name>
        <dbReference type="ChEBI" id="CHEBI:59789"/>
    </ligand>
</feature>
<dbReference type="InterPro" id="IPR002903">
    <property type="entry name" value="RsmH"/>
</dbReference>
<evidence type="ECO:0000256" key="6">
    <source>
        <dbReference type="HAMAP-Rule" id="MF_01007"/>
    </source>
</evidence>
<dbReference type="Proteomes" id="UP001484239">
    <property type="component" value="Unassembled WGS sequence"/>
</dbReference>
<keyword evidence="5 6" id="KW-0949">S-adenosyl-L-methionine</keyword>
<dbReference type="Gene3D" id="3.40.50.150">
    <property type="entry name" value="Vaccinia Virus protein VP39"/>
    <property type="match status" value="1"/>
</dbReference>
<protein>
    <recommendedName>
        <fullName evidence="6">Ribosomal RNA small subunit methyltransferase H</fullName>
        <ecNumber evidence="6">2.1.1.199</ecNumber>
    </recommendedName>
    <alternativeName>
        <fullName evidence="6">16S rRNA m(4)C1402 methyltransferase</fullName>
    </alternativeName>
    <alternativeName>
        <fullName evidence="6">rRNA (cytosine-N(4)-)-methyltransferase RsmH</fullName>
    </alternativeName>
</protein>
<feature type="binding site" evidence="6">
    <location>
        <position position="56"/>
    </location>
    <ligand>
        <name>S-adenosyl-L-methionine</name>
        <dbReference type="ChEBI" id="CHEBI:59789"/>
    </ligand>
</feature>
<evidence type="ECO:0000313" key="7">
    <source>
        <dbReference type="EMBL" id="MEK9502066.1"/>
    </source>
</evidence>
<dbReference type="NCBIfam" id="TIGR00006">
    <property type="entry name" value="16S rRNA (cytosine(1402)-N(4))-methyltransferase RsmH"/>
    <property type="match status" value="1"/>
</dbReference>
<comment type="function">
    <text evidence="6">Specifically methylates the N4 position of cytidine in position 1402 (C1402) of 16S rRNA.</text>
</comment>
<keyword evidence="6" id="KW-0963">Cytoplasm</keyword>
<evidence type="ECO:0000256" key="3">
    <source>
        <dbReference type="ARBA" id="ARBA00022603"/>
    </source>
</evidence>
<dbReference type="PIRSF" id="PIRSF004486">
    <property type="entry name" value="MraW"/>
    <property type="match status" value="1"/>
</dbReference>
<sequence length="310" mass="34343">MTAAPAFHHLPVLGPRSVDLLDPRDGGLYVDGTVGGGGHTRLILERCDDCRVLAVDRDPEALEAAARNLEAFAPRVRFLSMRFDGVTDDPEVRDRGIEGALLDLGVSSHQIDVDARGFTFREGAPLDMRMTPEGETAADFLNDRSLDELQDVFRRYGEERRARALAREVVRRREERPFATSDDLVAAVMRVLGPRTEHQDKARIFQAVRIAINGELEALERALPALRDALTAGGVLVVIAYHSLEDRIVKHAFREWSRACICPPELPVCACRGVALGTVLTRKPERPSADEVESNPRARSALLRAWRKAA</sequence>
<dbReference type="EC" id="2.1.1.199" evidence="6"/>
<keyword evidence="8" id="KW-1185">Reference proteome</keyword>
<dbReference type="RefSeq" id="WP_405276791.1">
    <property type="nucleotide sequence ID" value="NZ_JBBHLI010000009.1"/>
</dbReference>
<dbReference type="GO" id="GO:0008168">
    <property type="term" value="F:methyltransferase activity"/>
    <property type="evidence" value="ECO:0007669"/>
    <property type="project" value="UniProtKB-KW"/>
</dbReference>
<dbReference type="SUPFAM" id="SSF53335">
    <property type="entry name" value="S-adenosyl-L-methionine-dependent methyltransferases"/>
    <property type="match status" value="1"/>
</dbReference>
<dbReference type="HAMAP" id="MF_01007">
    <property type="entry name" value="16SrRNA_methyltr_H"/>
    <property type="match status" value="1"/>
</dbReference>
<feature type="binding site" evidence="6">
    <location>
        <begin position="37"/>
        <end position="39"/>
    </location>
    <ligand>
        <name>S-adenosyl-L-methionine</name>
        <dbReference type="ChEBI" id="CHEBI:59789"/>
    </ligand>
</feature>
<dbReference type="EMBL" id="JBBHLI010000009">
    <property type="protein sequence ID" value="MEK9502066.1"/>
    <property type="molecule type" value="Genomic_DNA"/>
</dbReference>
<evidence type="ECO:0000256" key="1">
    <source>
        <dbReference type="ARBA" id="ARBA00010396"/>
    </source>
</evidence>
<name>A0ABU9EBI0_9BACT</name>
<dbReference type="InterPro" id="IPR023397">
    <property type="entry name" value="SAM-dep_MeTrfase_MraW_recog"/>
</dbReference>
<evidence type="ECO:0000313" key="8">
    <source>
        <dbReference type="Proteomes" id="UP001484239"/>
    </source>
</evidence>
<dbReference type="Pfam" id="PF01795">
    <property type="entry name" value="Methyltransf_5"/>
    <property type="match status" value="1"/>
</dbReference>
<keyword evidence="3 6" id="KW-0489">Methyltransferase</keyword>
<dbReference type="GO" id="GO:0032259">
    <property type="term" value="P:methylation"/>
    <property type="evidence" value="ECO:0007669"/>
    <property type="project" value="UniProtKB-KW"/>
</dbReference>
<gene>
    <name evidence="6 7" type="primary">rsmH</name>
    <name evidence="7" type="ORF">WI372_13820</name>
</gene>
<evidence type="ECO:0000256" key="4">
    <source>
        <dbReference type="ARBA" id="ARBA00022679"/>
    </source>
</evidence>
<evidence type="ECO:0000256" key="2">
    <source>
        <dbReference type="ARBA" id="ARBA00022552"/>
    </source>
</evidence>
<feature type="binding site" evidence="6">
    <location>
        <position position="83"/>
    </location>
    <ligand>
        <name>S-adenosyl-L-methionine</name>
        <dbReference type="ChEBI" id="CHEBI:59789"/>
    </ligand>
</feature>
<evidence type="ECO:0000256" key="5">
    <source>
        <dbReference type="ARBA" id="ARBA00022691"/>
    </source>
</evidence>
<dbReference type="SUPFAM" id="SSF81799">
    <property type="entry name" value="Putative methyltransferase TM0872, insert domain"/>
    <property type="match status" value="1"/>
</dbReference>
<keyword evidence="2 6" id="KW-0698">rRNA processing</keyword>